<dbReference type="InterPro" id="IPR000587">
    <property type="entry name" value="Creatinase_N"/>
</dbReference>
<dbReference type="Gene3D" id="3.40.350.10">
    <property type="entry name" value="Creatinase/prolidase N-terminal domain"/>
    <property type="match status" value="1"/>
</dbReference>
<keyword evidence="1" id="KW-0645">Protease</keyword>
<dbReference type="Pfam" id="PF01321">
    <property type="entry name" value="Creatinase_N"/>
    <property type="match status" value="1"/>
</dbReference>
<dbReference type="GO" id="GO:0046872">
    <property type="term" value="F:metal ion binding"/>
    <property type="evidence" value="ECO:0007669"/>
    <property type="project" value="UniProtKB-KW"/>
</dbReference>
<dbReference type="GO" id="GO:0008237">
    <property type="term" value="F:metallopeptidase activity"/>
    <property type="evidence" value="ECO:0007669"/>
    <property type="project" value="UniProtKB-KW"/>
</dbReference>
<dbReference type="AlphaFoldDB" id="A0A517TE15"/>
<keyword evidence="2 5" id="KW-0479">Metal-binding</keyword>
<evidence type="ECO:0000259" key="6">
    <source>
        <dbReference type="Pfam" id="PF00557"/>
    </source>
</evidence>
<feature type="domain" description="Creatinase N-terminal" evidence="7">
    <location>
        <begin position="9"/>
        <end position="136"/>
    </location>
</feature>
<dbReference type="PANTHER" id="PTHR46112">
    <property type="entry name" value="AMINOPEPTIDASE"/>
    <property type="match status" value="1"/>
</dbReference>
<dbReference type="GO" id="GO:0006508">
    <property type="term" value="P:proteolysis"/>
    <property type="evidence" value="ECO:0007669"/>
    <property type="project" value="UniProtKB-KW"/>
</dbReference>
<dbReference type="InterPro" id="IPR029149">
    <property type="entry name" value="Creatin/AminoP/Spt16_N"/>
</dbReference>
<accession>A0A517TE15</accession>
<evidence type="ECO:0000313" key="9">
    <source>
        <dbReference type="Proteomes" id="UP000319976"/>
    </source>
</evidence>
<dbReference type="InterPro" id="IPR050659">
    <property type="entry name" value="Peptidase_M24B"/>
</dbReference>
<dbReference type="EMBL" id="CP036316">
    <property type="protein sequence ID" value="QDT66602.1"/>
    <property type="molecule type" value="Genomic_DNA"/>
</dbReference>
<protein>
    <submittedName>
        <fullName evidence="8">Putative peptidase</fullName>
        <ecNumber evidence="8">3.4.-.-</ecNumber>
    </submittedName>
</protein>
<dbReference type="KEGG" id="chya:V22_38720"/>
<evidence type="ECO:0000256" key="1">
    <source>
        <dbReference type="ARBA" id="ARBA00022670"/>
    </source>
</evidence>
<dbReference type="InterPro" id="IPR036005">
    <property type="entry name" value="Creatinase/aminopeptidase-like"/>
</dbReference>
<reference evidence="8 9" key="1">
    <citation type="submission" date="2019-02" db="EMBL/GenBank/DDBJ databases">
        <title>Deep-cultivation of Planctomycetes and their phenomic and genomic characterization uncovers novel biology.</title>
        <authorList>
            <person name="Wiegand S."/>
            <person name="Jogler M."/>
            <person name="Boedeker C."/>
            <person name="Pinto D."/>
            <person name="Vollmers J."/>
            <person name="Rivas-Marin E."/>
            <person name="Kohn T."/>
            <person name="Peeters S.H."/>
            <person name="Heuer A."/>
            <person name="Rast P."/>
            <person name="Oberbeckmann S."/>
            <person name="Bunk B."/>
            <person name="Jeske O."/>
            <person name="Meyerdierks A."/>
            <person name="Storesund J.E."/>
            <person name="Kallscheuer N."/>
            <person name="Luecker S."/>
            <person name="Lage O.M."/>
            <person name="Pohl T."/>
            <person name="Merkel B.J."/>
            <person name="Hornburger P."/>
            <person name="Mueller R.-W."/>
            <person name="Bruemmer F."/>
            <person name="Labrenz M."/>
            <person name="Spormann A.M."/>
            <person name="Op den Camp H."/>
            <person name="Overmann J."/>
            <person name="Amann R."/>
            <person name="Jetten M.S.M."/>
            <person name="Mascher T."/>
            <person name="Medema M.H."/>
            <person name="Devos D.P."/>
            <person name="Kaster A.-K."/>
            <person name="Ovreas L."/>
            <person name="Rohde M."/>
            <person name="Galperin M.Y."/>
            <person name="Jogler C."/>
        </authorList>
    </citation>
    <scope>NUCLEOTIDE SEQUENCE [LARGE SCALE GENOMIC DNA]</scope>
    <source>
        <strain evidence="8 9">V22</strain>
    </source>
</reference>
<proteinExistence type="inferred from homology"/>
<gene>
    <name evidence="8" type="ORF">V22_38720</name>
</gene>
<dbReference type="Pfam" id="PF00557">
    <property type="entry name" value="Peptidase_M24"/>
    <property type="match status" value="1"/>
</dbReference>
<evidence type="ECO:0000256" key="5">
    <source>
        <dbReference type="RuleBase" id="RU000590"/>
    </source>
</evidence>
<evidence type="ECO:0000256" key="4">
    <source>
        <dbReference type="ARBA" id="ARBA00023049"/>
    </source>
</evidence>
<dbReference type="SUPFAM" id="SSF53092">
    <property type="entry name" value="Creatinase/prolidase N-terminal domain"/>
    <property type="match status" value="1"/>
</dbReference>
<dbReference type="EC" id="3.4.-.-" evidence="8"/>
<keyword evidence="9" id="KW-1185">Reference proteome</keyword>
<evidence type="ECO:0000256" key="2">
    <source>
        <dbReference type="ARBA" id="ARBA00022723"/>
    </source>
</evidence>
<keyword evidence="4" id="KW-0482">Metalloprotease</keyword>
<name>A0A517TE15_9PLAN</name>
<organism evidence="8 9">
    <name type="scientific">Calycomorphotria hydatis</name>
    <dbReference type="NCBI Taxonomy" id="2528027"/>
    <lineage>
        <taxon>Bacteria</taxon>
        <taxon>Pseudomonadati</taxon>
        <taxon>Planctomycetota</taxon>
        <taxon>Planctomycetia</taxon>
        <taxon>Planctomycetales</taxon>
        <taxon>Planctomycetaceae</taxon>
        <taxon>Calycomorphotria</taxon>
    </lineage>
</organism>
<dbReference type="Gene3D" id="3.90.230.10">
    <property type="entry name" value="Creatinase/methionine aminopeptidase superfamily"/>
    <property type="match status" value="1"/>
</dbReference>
<dbReference type="InterPro" id="IPR001131">
    <property type="entry name" value="Peptidase_M24B_aminopep-P_CS"/>
</dbReference>
<dbReference type="PANTHER" id="PTHR46112:SF3">
    <property type="entry name" value="AMINOPEPTIDASE YPDF"/>
    <property type="match status" value="1"/>
</dbReference>
<evidence type="ECO:0000259" key="7">
    <source>
        <dbReference type="Pfam" id="PF01321"/>
    </source>
</evidence>
<dbReference type="Proteomes" id="UP000319976">
    <property type="component" value="Chromosome"/>
</dbReference>
<dbReference type="SUPFAM" id="SSF55920">
    <property type="entry name" value="Creatinase/aminopeptidase"/>
    <property type="match status" value="1"/>
</dbReference>
<dbReference type="RefSeq" id="WP_145265822.1">
    <property type="nucleotide sequence ID" value="NZ_CP036316.1"/>
</dbReference>
<evidence type="ECO:0000313" key="8">
    <source>
        <dbReference type="EMBL" id="QDT66602.1"/>
    </source>
</evidence>
<evidence type="ECO:0000256" key="3">
    <source>
        <dbReference type="ARBA" id="ARBA00022801"/>
    </source>
</evidence>
<sequence>MPADRFATRCEKLRSRLKKEEADTFLVCSETNVRYLTGFTGDSSYLLIGPDQRLLLSDSRFETQIAEECPGLDAEIRHSSQSMVKLLSKIVKSSGITKLGFESNHVSVAQWESFRDEFSPTEMIPISGLVEKLRVIKDAHEVKRIREAVRLAERSYRQLIPSLVEGMTEMEASAQLEYSARKFGALGYSFEAIIAMGDRAALPHYRPGPLPLTPDGLLLIDWGVVEPEGYCSDLTRCVRTGKLSTKLQRIYEVVAEAQRKAIAEIRPGIELKEVDAVARNVIEAAGFGKRFGHGLGHGIGLAVHEAPRLSAQVEGTLRPGMVVTVEPGIYLPGQGGVRIEDDVLVTKDGHEVLSTLPRELEHISLA</sequence>
<comment type="similarity">
    <text evidence="5">Belongs to the peptidase M24B family.</text>
</comment>
<keyword evidence="3 8" id="KW-0378">Hydrolase</keyword>
<dbReference type="InterPro" id="IPR000994">
    <property type="entry name" value="Pept_M24"/>
</dbReference>
<dbReference type="PROSITE" id="PS00491">
    <property type="entry name" value="PROLINE_PEPTIDASE"/>
    <property type="match status" value="1"/>
</dbReference>
<dbReference type="OrthoDB" id="9806388at2"/>
<feature type="domain" description="Peptidase M24" evidence="6">
    <location>
        <begin position="144"/>
        <end position="347"/>
    </location>
</feature>